<feature type="domain" description="DUF6697" evidence="2">
    <location>
        <begin position="167"/>
        <end position="320"/>
    </location>
</feature>
<organism evidence="3 4">
    <name type="scientific">Wolfiporia cocos (strain MD-104)</name>
    <name type="common">Brown rot fungus</name>
    <dbReference type="NCBI Taxonomy" id="742152"/>
    <lineage>
        <taxon>Eukaryota</taxon>
        <taxon>Fungi</taxon>
        <taxon>Dikarya</taxon>
        <taxon>Basidiomycota</taxon>
        <taxon>Agaricomycotina</taxon>
        <taxon>Agaricomycetes</taxon>
        <taxon>Polyporales</taxon>
        <taxon>Phaeolaceae</taxon>
        <taxon>Wolfiporia</taxon>
    </lineage>
</organism>
<keyword evidence="4" id="KW-1185">Reference proteome</keyword>
<feature type="coiled-coil region" evidence="1">
    <location>
        <begin position="15"/>
        <end position="121"/>
    </location>
</feature>
<evidence type="ECO:0000259" key="2">
    <source>
        <dbReference type="Pfam" id="PF20411"/>
    </source>
</evidence>
<dbReference type="EMBL" id="KB467942">
    <property type="protein sequence ID" value="PCH38641.1"/>
    <property type="molecule type" value="Genomic_DNA"/>
</dbReference>
<dbReference type="OrthoDB" id="3214033at2759"/>
<proteinExistence type="predicted"/>
<evidence type="ECO:0000313" key="3">
    <source>
        <dbReference type="EMBL" id="PCH38641.1"/>
    </source>
</evidence>
<evidence type="ECO:0000256" key="1">
    <source>
        <dbReference type="SAM" id="Coils"/>
    </source>
</evidence>
<dbReference type="OMA" id="ECKENEW"/>
<evidence type="ECO:0000313" key="4">
    <source>
        <dbReference type="Proteomes" id="UP000218811"/>
    </source>
</evidence>
<dbReference type="Pfam" id="PF20411">
    <property type="entry name" value="DUF6697"/>
    <property type="match status" value="1"/>
</dbReference>
<name>A0A2H3J9P6_WOLCO</name>
<dbReference type="Proteomes" id="UP000218811">
    <property type="component" value="Unassembled WGS sequence"/>
</dbReference>
<protein>
    <recommendedName>
        <fullName evidence="2">DUF6697 domain-containing protein</fullName>
    </recommendedName>
</protein>
<keyword evidence="1" id="KW-0175">Coiled coil</keyword>
<sequence>MSSVTLDVSHAQELIEFWSTRCKEVEHELEQTKRLLGITPSERKSRWHPQSLQTDKLDELIKLARKESARRQLAEAELRKLVERQHDGARHGRTAQLEEENEALTRRLRESEQQRAILMKQLSVFRAQGDALAIETSAWRANRISDMFRDPPYVPPTFQPSPISTDNPDTLVKALPSQFLHGHSLYFLPRPPSCLPLRLSGVAKSGYWFHPTRLLSDKTVFELIVECKENEWTYLGSYCTAPLPGFEMSLAEWMAIDEEAKATHCSRVRGQILSRSHLPESFAAGLNVRRYYDTGEWSVPCYSLRCVGFNMALYDALHEAMQTARSCEDNLLQTRQRPLTPISLFPERPAGYNARTYQPSELERTNSTFSTSTAISDFDFSDRSSME</sequence>
<reference evidence="3 4" key="1">
    <citation type="journal article" date="2012" name="Science">
        <title>The Paleozoic origin of enzymatic lignin decomposition reconstructed from 31 fungal genomes.</title>
        <authorList>
            <person name="Floudas D."/>
            <person name="Binder M."/>
            <person name="Riley R."/>
            <person name="Barry K."/>
            <person name="Blanchette R.A."/>
            <person name="Henrissat B."/>
            <person name="Martinez A.T."/>
            <person name="Otillar R."/>
            <person name="Spatafora J.W."/>
            <person name="Yadav J.S."/>
            <person name="Aerts A."/>
            <person name="Benoit I."/>
            <person name="Boyd A."/>
            <person name="Carlson A."/>
            <person name="Copeland A."/>
            <person name="Coutinho P.M."/>
            <person name="de Vries R.P."/>
            <person name="Ferreira P."/>
            <person name="Findley K."/>
            <person name="Foster B."/>
            <person name="Gaskell J."/>
            <person name="Glotzer D."/>
            <person name="Gorecki P."/>
            <person name="Heitman J."/>
            <person name="Hesse C."/>
            <person name="Hori C."/>
            <person name="Igarashi K."/>
            <person name="Jurgens J.A."/>
            <person name="Kallen N."/>
            <person name="Kersten P."/>
            <person name="Kohler A."/>
            <person name="Kuees U."/>
            <person name="Kumar T.K.A."/>
            <person name="Kuo A."/>
            <person name="LaButti K."/>
            <person name="Larrondo L.F."/>
            <person name="Lindquist E."/>
            <person name="Ling A."/>
            <person name="Lombard V."/>
            <person name="Lucas S."/>
            <person name="Lundell T."/>
            <person name="Martin R."/>
            <person name="McLaughlin D.J."/>
            <person name="Morgenstern I."/>
            <person name="Morin E."/>
            <person name="Murat C."/>
            <person name="Nagy L.G."/>
            <person name="Nolan M."/>
            <person name="Ohm R.A."/>
            <person name="Patyshakuliyeva A."/>
            <person name="Rokas A."/>
            <person name="Ruiz-Duenas F.J."/>
            <person name="Sabat G."/>
            <person name="Salamov A."/>
            <person name="Samejima M."/>
            <person name="Schmutz J."/>
            <person name="Slot J.C."/>
            <person name="St John F."/>
            <person name="Stenlid J."/>
            <person name="Sun H."/>
            <person name="Sun S."/>
            <person name="Syed K."/>
            <person name="Tsang A."/>
            <person name="Wiebenga A."/>
            <person name="Young D."/>
            <person name="Pisabarro A."/>
            <person name="Eastwood D.C."/>
            <person name="Martin F."/>
            <person name="Cullen D."/>
            <person name="Grigoriev I.V."/>
            <person name="Hibbett D.S."/>
        </authorList>
    </citation>
    <scope>NUCLEOTIDE SEQUENCE [LARGE SCALE GENOMIC DNA]</scope>
    <source>
        <strain evidence="3 4">MD-104</strain>
    </source>
</reference>
<gene>
    <name evidence="3" type="ORF">WOLCODRAFT_161725</name>
</gene>
<accession>A0A2H3J9P6</accession>
<dbReference type="AlphaFoldDB" id="A0A2H3J9P6"/>
<dbReference type="InterPro" id="IPR046520">
    <property type="entry name" value="DUF6697"/>
</dbReference>